<sequence>MYFFPQRGLLGNSVFRRHDGCNWDNIKKLVCPMQLDLLQSNKAMIKHLQMKSSQLAQFDDIGKLGNSLTVDSLSSTHTHYLLWANSQEEAVLNIQGVLAEVYIPPITTAEMKSLTKAYQSMKIVALEDDKQFASALHAIDNIENFMMRHSSPMDHPMAPTFIGDLSAIHAENRLLVPRHFCSDAAIDPSQEVDANGVLRATIRKGMHMYMDDNVVLFQEWTKDNGNKT</sequence>
<evidence type="ECO:0000313" key="2">
    <source>
        <dbReference type="Proteomes" id="UP001175211"/>
    </source>
</evidence>
<dbReference type="Proteomes" id="UP001175211">
    <property type="component" value="Unassembled WGS sequence"/>
</dbReference>
<organism evidence="1 2">
    <name type="scientific">Armillaria tabescens</name>
    <name type="common">Ringless honey mushroom</name>
    <name type="synonym">Agaricus tabescens</name>
    <dbReference type="NCBI Taxonomy" id="1929756"/>
    <lineage>
        <taxon>Eukaryota</taxon>
        <taxon>Fungi</taxon>
        <taxon>Dikarya</taxon>
        <taxon>Basidiomycota</taxon>
        <taxon>Agaricomycotina</taxon>
        <taxon>Agaricomycetes</taxon>
        <taxon>Agaricomycetidae</taxon>
        <taxon>Agaricales</taxon>
        <taxon>Marasmiineae</taxon>
        <taxon>Physalacriaceae</taxon>
        <taxon>Desarmillaria</taxon>
    </lineage>
</organism>
<accession>A0AA39MZV3</accession>
<name>A0AA39MZV3_ARMTA</name>
<dbReference type="AlphaFoldDB" id="A0AA39MZV3"/>
<protein>
    <submittedName>
        <fullName evidence="1">Uncharacterized protein</fullName>
    </submittedName>
</protein>
<evidence type="ECO:0000313" key="1">
    <source>
        <dbReference type="EMBL" id="KAK0452792.1"/>
    </source>
</evidence>
<dbReference type="GeneID" id="85353401"/>
<dbReference type="EMBL" id="JAUEPS010000030">
    <property type="protein sequence ID" value="KAK0452792.1"/>
    <property type="molecule type" value="Genomic_DNA"/>
</dbReference>
<keyword evidence="2" id="KW-1185">Reference proteome</keyword>
<dbReference type="RefSeq" id="XP_060328128.1">
    <property type="nucleotide sequence ID" value="XM_060469853.1"/>
</dbReference>
<proteinExistence type="predicted"/>
<comment type="caution">
    <text evidence="1">The sequence shown here is derived from an EMBL/GenBank/DDBJ whole genome shotgun (WGS) entry which is preliminary data.</text>
</comment>
<gene>
    <name evidence="1" type="ORF">EV420DRAFT_1482091</name>
</gene>
<reference evidence="1" key="1">
    <citation type="submission" date="2023-06" db="EMBL/GenBank/DDBJ databases">
        <authorList>
            <consortium name="Lawrence Berkeley National Laboratory"/>
            <person name="Ahrendt S."/>
            <person name="Sahu N."/>
            <person name="Indic B."/>
            <person name="Wong-Bajracharya J."/>
            <person name="Merenyi Z."/>
            <person name="Ke H.-M."/>
            <person name="Monk M."/>
            <person name="Kocsube S."/>
            <person name="Drula E."/>
            <person name="Lipzen A."/>
            <person name="Balint B."/>
            <person name="Henrissat B."/>
            <person name="Andreopoulos B."/>
            <person name="Martin F.M."/>
            <person name="Harder C.B."/>
            <person name="Rigling D."/>
            <person name="Ford K.L."/>
            <person name="Foster G.D."/>
            <person name="Pangilinan J."/>
            <person name="Papanicolaou A."/>
            <person name="Barry K."/>
            <person name="LaButti K."/>
            <person name="Viragh M."/>
            <person name="Koriabine M."/>
            <person name="Yan M."/>
            <person name="Riley R."/>
            <person name="Champramary S."/>
            <person name="Plett K.L."/>
            <person name="Tsai I.J."/>
            <person name="Slot J."/>
            <person name="Sipos G."/>
            <person name="Plett J."/>
            <person name="Nagy L.G."/>
            <person name="Grigoriev I.V."/>
        </authorList>
    </citation>
    <scope>NUCLEOTIDE SEQUENCE</scope>
    <source>
        <strain evidence="1">CCBAS 213</strain>
    </source>
</reference>